<gene>
    <name evidence="2" type="ORF">Ltuc_1093</name>
</gene>
<sequence>MPLFQKKYTHKSALDKIKEAKNLLTHIEQEKKFVFFAMLQIRIDEFELALKDDINLSEKQQLLEQYNQFAKTVYLCLSHPSLTGFYISIYHNQKYYPVGISEVIEEPFRYKISLTAAILGSALILGSFAAFAFNPLIGAILLPIGIALLAPAVASLLTPDPFNTVPKKLEEKMLFQTGAKLIDPSLSFDEAQGYEGQLQSNSI</sequence>
<evidence type="ECO:0000256" key="1">
    <source>
        <dbReference type="SAM" id="Phobius"/>
    </source>
</evidence>
<dbReference type="EMBL" id="LNZA01000001">
    <property type="protein sequence ID" value="KTD73246.1"/>
    <property type="molecule type" value="Genomic_DNA"/>
</dbReference>
<comment type="caution">
    <text evidence="2">The sequence shown here is derived from an EMBL/GenBank/DDBJ whole genome shotgun (WGS) entry which is preliminary data.</text>
</comment>
<dbReference type="STRING" id="40335.Ltuc_1093"/>
<keyword evidence="1" id="KW-1133">Transmembrane helix</keyword>
<dbReference type="Proteomes" id="UP000054693">
    <property type="component" value="Unassembled WGS sequence"/>
</dbReference>
<keyword evidence="1" id="KW-0472">Membrane</keyword>
<keyword evidence="1" id="KW-0812">Transmembrane</keyword>
<feature type="transmembrane region" description="Helical" evidence="1">
    <location>
        <begin position="139"/>
        <end position="158"/>
    </location>
</feature>
<dbReference type="OrthoDB" id="5653474at2"/>
<organism evidence="2 3">
    <name type="scientific">Legionella tucsonensis</name>
    <dbReference type="NCBI Taxonomy" id="40335"/>
    <lineage>
        <taxon>Bacteria</taxon>
        <taxon>Pseudomonadati</taxon>
        <taxon>Pseudomonadota</taxon>
        <taxon>Gammaproteobacteria</taxon>
        <taxon>Legionellales</taxon>
        <taxon>Legionellaceae</taxon>
        <taxon>Legionella</taxon>
    </lineage>
</organism>
<reference evidence="2 3" key="1">
    <citation type="submission" date="2015-11" db="EMBL/GenBank/DDBJ databases">
        <title>Genomic analysis of 38 Legionella species identifies large and diverse effector repertoires.</title>
        <authorList>
            <person name="Burstein D."/>
            <person name="Amaro F."/>
            <person name="Zusman T."/>
            <person name="Lifshitz Z."/>
            <person name="Cohen O."/>
            <person name="Gilbert J.A."/>
            <person name="Pupko T."/>
            <person name="Shuman H.A."/>
            <person name="Segal G."/>
        </authorList>
    </citation>
    <scope>NUCLEOTIDE SEQUENCE [LARGE SCALE GENOMIC DNA]</scope>
    <source>
        <strain evidence="2 3">ATCC 49180</strain>
    </source>
</reference>
<proteinExistence type="predicted"/>
<name>A0A0W0ZW10_9GAMM</name>
<dbReference type="AlphaFoldDB" id="A0A0W0ZW10"/>
<dbReference type="PATRIC" id="fig|40335.7.peg.1148"/>
<evidence type="ECO:0000313" key="2">
    <source>
        <dbReference type="EMBL" id="KTD73246.1"/>
    </source>
</evidence>
<accession>A0A0W0ZW10</accession>
<feature type="transmembrane region" description="Helical" evidence="1">
    <location>
        <begin position="112"/>
        <end position="133"/>
    </location>
</feature>
<evidence type="ECO:0000313" key="3">
    <source>
        <dbReference type="Proteomes" id="UP000054693"/>
    </source>
</evidence>
<protein>
    <submittedName>
        <fullName evidence="2">23, 7 kDa protein</fullName>
    </submittedName>
</protein>
<dbReference type="RefSeq" id="WP_058520303.1">
    <property type="nucleotide sequence ID" value="NZ_CAAAIP010000001.1"/>
</dbReference>
<keyword evidence="3" id="KW-1185">Reference proteome</keyword>